<evidence type="ECO:0000313" key="3">
    <source>
        <dbReference type="Proteomes" id="UP000541444"/>
    </source>
</evidence>
<dbReference type="OrthoDB" id="1913335at2759"/>
<dbReference type="EMBL" id="JACGCM010001329">
    <property type="protein sequence ID" value="KAF6156476.1"/>
    <property type="molecule type" value="Genomic_DNA"/>
</dbReference>
<reference evidence="2 3" key="1">
    <citation type="journal article" date="2020" name="IScience">
        <title>Genome Sequencing of the Endangered Kingdonia uniflora (Circaeasteraceae, Ranunculales) Reveals Potential Mechanisms of Evolutionary Specialization.</title>
        <authorList>
            <person name="Sun Y."/>
            <person name="Deng T."/>
            <person name="Zhang A."/>
            <person name="Moore M.J."/>
            <person name="Landis J.B."/>
            <person name="Lin N."/>
            <person name="Zhang H."/>
            <person name="Zhang X."/>
            <person name="Huang J."/>
            <person name="Zhang X."/>
            <person name="Sun H."/>
            <person name="Wang H."/>
        </authorList>
    </citation>
    <scope>NUCLEOTIDE SEQUENCE [LARGE SCALE GENOMIC DNA]</scope>
    <source>
        <strain evidence="2">TB1705</strain>
        <tissue evidence="2">Leaf</tissue>
    </source>
</reference>
<name>A0A7J7MNL4_9MAGN</name>
<dbReference type="Proteomes" id="UP000541444">
    <property type="component" value="Unassembled WGS sequence"/>
</dbReference>
<keyword evidence="3" id="KW-1185">Reference proteome</keyword>
<evidence type="ECO:0000259" key="1">
    <source>
        <dbReference type="Pfam" id="PF13963"/>
    </source>
</evidence>
<dbReference type="Pfam" id="PF13963">
    <property type="entry name" value="Transpos_assoc"/>
    <property type="match status" value="1"/>
</dbReference>
<proteinExistence type="predicted"/>
<dbReference type="InterPro" id="IPR029480">
    <property type="entry name" value="Transpos_assoc"/>
</dbReference>
<comment type="caution">
    <text evidence="2">The sequence shown here is derived from an EMBL/GenBank/DDBJ whole genome shotgun (WGS) entry which is preliminary data.</text>
</comment>
<feature type="domain" description="Transposase-associated" evidence="1">
    <location>
        <begin position="4"/>
        <end position="62"/>
    </location>
</feature>
<accession>A0A7J7MNL4</accession>
<sequence length="273" mass="31000">MDKTWRFQPRASEAYGDGVQKILDFAISHSNEPTSTKIRCAYKDCNNFKCLSSEEVYDHLVKLSGSDTMDRINSAKKMIPVQIDIARKAKRVIENLGITNNLNPRDSVGYNIYLGIMVREVVLITFATWHDVGNKFRDRLWTMIKDWREHKGQKRKVIDIKDDLEQALANCPEDVTYDQWEVFAEQCTTSDYKQGNHIPSHPVKCKLFWLTPSNVVAIGHWHNEEPTCKVHNVPLGIGMSKVSIQISLKDDVPLARGNDHLKTIGDACGSSVA</sequence>
<organism evidence="2 3">
    <name type="scientific">Kingdonia uniflora</name>
    <dbReference type="NCBI Taxonomy" id="39325"/>
    <lineage>
        <taxon>Eukaryota</taxon>
        <taxon>Viridiplantae</taxon>
        <taxon>Streptophyta</taxon>
        <taxon>Embryophyta</taxon>
        <taxon>Tracheophyta</taxon>
        <taxon>Spermatophyta</taxon>
        <taxon>Magnoliopsida</taxon>
        <taxon>Ranunculales</taxon>
        <taxon>Circaeasteraceae</taxon>
        <taxon>Kingdonia</taxon>
    </lineage>
</organism>
<dbReference type="AlphaFoldDB" id="A0A7J7MNL4"/>
<protein>
    <recommendedName>
        <fullName evidence="1">Transposase-associated domain-containing protein</fullName>
    </recommendedName>
</protein>
<evidence type="ECO:0000313" key="2">
    <source>
        <dbReference type="EMBL" id="KAF6156476.1"/>
    </source>
</evidence>
<gene>
    <name evidence="2" type="ORF">GIB67_011277</name>
</gene>